<gene>
    <name evidence="1" type="ORF">SAMN05920897_1611</name>
</gene>
<dbReference type="InterPro" id="IPR009091">
    <property type="entry name" value="RCC1/BLIP-II"/>
</dbReference>
<accession>A0A1N6YK96</accession>
<dbReference type="RefSeq" id="WP_200796854.1">
    <property type="nucleotide sequence ID" value="NZ_FTMS01000061.1"/>
</dbReference>
<sequence>GIGEYYNARTPQRLHFADGSPFDNVVSVASGNSHAAAVRGDGSVWMWGSLETIIDGIAEEPHIFPEERQGDPQSLYPVQIRHADSRPFTGAVQVGALDWHTLVLTEDSQVWGWGRPDLLALPGPHRERRRYAPAPELSTVGAVGEPHRITGIATTQTHSVALLDDGTALSWGGNRYGQLGHGTTIVSAKPDSARIQSPRGEALDGIAEIALTHWGTLVLLTDGTVHYIGGDAQGNGEYVEEVENHTPATERWSQVTHPDGTPFDGVVSIGAGFYSAHLITEDGRIHSFGLNMTGPLGDGTEEDRYYPVPLVYVPDPDSEHFLEGHDYEEDEWWD</sequence>
<dbReference type="AlphaFoldDB" id="A0A1N6YK96"/>
<dbReference type="PANTHER" id="PTHR45982:SF1">
    <property type="entry name" value="REGULATOR OF CHROMOSOME CONDENSATION"/>
    <property type="match status" value="1"/>
</dbReference>
<dbReference type="Gene3D" id="2.130.10.30">
    <property type="entry name" value="Regulator of chromosome condensation 1/beta-lactamase-inhibitor protein II"/>
    <property type="match status" value="1"/>
</dbReference>
<evidence type="ECO:0000313" key="2">
    <source>
        <dbReference type="Proteomes" id="UP000186400"/>
    </source>
</evidence>
<feature type="non-terminal residue" evidence="1">
    <location>
        <position position="1"/>
    </location>
</feature>
<dbReference type="EMBL" id="FTMS01000061">
    <property type="protein sequence ID" value="SIR15012.1"/>
    <property type="molecule type" value="Genomic_DNA"/>
</dbReference>
<dbReference type="InterPro" id="IPR051553">
    <property type="entry name" value="Ran_GTPase-activating"/>
</dbReference>
<dbReference type="Proteomes" id="UP000186400">
    <property type="component" value="Unassembled WGS sequence"/>
</dbReference>
<dbReference type="Pfam" id="PF13540">
    <property type="entry name" value="RCC1_2"/>
    <property type="match status" value="2"/>
</dbReference>
<dbReference type="PROSITE" id="PS50012">
    <property type="entry name" value="RCC1_3"/>
    <property type="match status" value="2"/>
</dbReference>
<keyword evidence="2" id="KW-1185">Reference proteome</keyword>
<dbReference type="STRING" id="159291.SAMN05920897_1611"/>
<proteinExistence type="predicted"/>
<dbReference type="PROSITE" id="PS00626">
    <property type="entry name" value="RCC1_2"/>
    <property type="match status" value="1"/>
</dbReference>
<dbReference type="InterPro" id="IPR000408">
    <property type="entry name" value="Reg_chr_condens"/>
</dbReference>
<evidence type="ECO:0000313" key="1">
    <source>
        <dbReference type="EMBL" id="SIR15012.1"/>
    </source>
</evidence>
<protein>
    <submittedName>
        <fullName evidence="1">Regulator of chromosome condensation (RCC1) repeat-containing protein</fullName>
    </submittedName>
</protein>
<name>A0A1N6YK96_9SPIO</name>
<dbReference type="SUPFAM" id="SSF50985">
    <property type="entry name" value="RCC1/BLIP-II"/>
    <property type="match status" value="1"/>
</dbReference>
<reference evidence="1 2" key="1">
    <citation type="submission" date="2017-01" db="EMBL/GenBank/DDBJ databases">
        <authorList>
            <person name="Mah S.A."/>
            <person name="Swanson W.J."/>
            <person name="Moy G.W."/>
            <person name="Vacquier V.D."/>
        </authorList>
    </citation>
    <scope>NUCLEOTIDE SEQUENCE [LARGE SCALE GENOMIC DNA]</scope>
    <source>
        <strain evidence="1 2">ASpG1</strain>
    </source>
</reference>
<dbReference type="PANTHER" id="PTHR45982">
    <property type="entry name" value="REGULATOR OF CHROMOSOME CONDENSATION"/>
    <property type="match status" value="1"/>
</dbReference>
<organism evidence="1 2">
    <name type="scientific">Alkalispirochaeta americana</name>
    <dbReference type="NCBI Taxonomy" id="159291"/>
    <lineage>
        <taxon>Bacteria</taxon>
        <taxon>Pseudomonadati</taxon>
        <taxon>Spirochaetota</taxon>
        <taxon>Spirochaetia</taxon>
        <taxon>Spirochaetales</taxon>
        <taxon>Spirochaetaceae</taxon>
        <taxon>Alkalispirochaeta</taxon>
    </lineage>
</organism>